<comment type="similarity">
    <text evidence="7">Belongs to the glycosyltransferase 28 family.</text>
</comment>
<dbReference type="RefSeq" id="XP_017989295.1">
    <property type="nucleotide sequence ID" value="XM_018133542.1"/>
</dbReference>
<dbReference type="InterPro" id="IPR007235">
    <property type="entry name" value="Glyco_trans_28_C"/>
</dbReference>
<dbReference type="Proteomes" id="UP000243052">
    <property type="component" value="Chromosome vii"/>
</dbReference>
<dbReference type="AlphaFoldDB" id="A0A0X8HVP9"/>
<evidence type="ECO:0000256" key="1">
    <source>
        <dbReference type="ARBA" id="ARBA00011198"/>
    </source>
</evidence>
<accession>A0A0X8HVP9</accession>
<sequence length="198" mass="22488">MSDREVKTVCVTSGATVPFPKLIDIIVSVETLSKLNLYGYSRLLLQYGRDYSEEYMKMLDNLGREQRIGCSIPDIDESECIVFDYEGLEVIGVEFHPRLDVIIKKYADLVISHAGTGSILDALRSGKRLIACVNDSLMDNHQEQIARKFEEARNLWAIYPKQKELLQALEKSEVETLKPLPPSYKKGFADLLTSMMYS</sequence>
<dbReference type="GO" id="GO:0004577">
    <property type="term" value="F:N-acetylglucosaminyldiphosphodolichol N-acetylglucosaminyltransferase activity"/>
    <property type="evidence" value="ECO:0007669"/>
    <property type="project" value="UniProtKB-EC"/>
</dbReference>
<organism evidence="9 10">
    <name type="scientific">Eremothecium sinecaudum</name>
    <dbReference type="NCBI Taxonomy" id="45286"/>
    <lineage>
        <taxon>Eukaryota</taxon>
        <taxon>Fungi</taxon>
        <taxon>Dikarya</taxon>
        <taxon>Ascomycota</taxon>
        <taxon>Saccharomycotina</taxon>
        <taxon>Saccharomycetes</taxon>
        <taxon>Saccharomycetales</taxon>
        <taxon>Saccharomycetaceae</taxon>
        <taxon>Eremothecium</taxon>
    </lineage>
</organism>
<dbReference type="SUPFAM" id="SSF53756">
    <property type="entry name" value="UDP-Glycosyltransferase/glycogen phosphorylase"/>
    <property type="match status" value="1"/>
</dbReference>
<keyword evidence="7" id="KW-0808">Transferase</keyword>
<keyword evidence="7" id="KW-0328">Glycosyltransferase</keyword>
<dbReference type="InterPro" id="IPR052474">
    <property type="entry name" value="UDP-GlcNAc_transferase"/>
</dbReference>
<dbReference type="GO" id="GO:0006488">
    <property type="term" value="P:dolichol-linked oligosaccharide biosynthetic process"/>
    <property type="evidence" value="ECO:0007669"/>
    <property type="project" value="TreeGrafter"/>
</dbReference>
<name>A0A0X8HVP9_9SACH</name>
<evidence type="ECO:0000256" key="6">
    <source>
        <dbReference type="ARBA" id="ARBA00048184"/>
    </source>
</evidence>
<protein>
    <recommendedName>
        <fullName evidence="3 7">UDP-N-acetylglucosamine transferase subunit ALG13</fullName>
        <ecNumber evidence="2 7">2.4.1.141</ecNumber>
    </recommendedName>
    <alternativeName>
        <fullName evidence="5 7">Asparagine-linked glycosylation protein 13</fullName>
    </alternativeName>
</protein>
<comment type="subunit">
    <text evidence="1 7">Heterodimer with ALG14 to form a functional enzyme.</text>
</comment>
<gene>
    <name evidence="7" type="primary">ALG13</name>
    <name evidence="9" type="ORF">AW171_hschr74326</name>
</gene>
<evidence type="ECO:0000256" key="3">
    <source>
        <dbReference type="ARBA" id="ARBA00017468"/>
    </source>
</evidence>
<dbReference type="Pfam" id="PF04101">
    <property type="entry name" value="Glyco_tran_28_C"/>
    <property type="match status" value="1"/>
</dbReference>
<feature type="domain" description="Glycosyl transferase family 28 C-terminal" evidence="8">
    <location>
        <begin position="8"/>
        <end position="185"/>
    </location>
</feature>
<keyword evidence="10" id="KW-1185">Reference proteome</keyword>
<comment type="subcellular location">
    <subcellularLocation>
        <location evidence="7">Endoplasmic reticulum</location>
    </subcellularLocation>
</comment>
<dbReference type="Gene3D" id="3.40.50.2000">
    <property type="entry name" value="Glycogen Phosphorylase B"/>
    <property type="match status" value="1"/>
</dbReference>
<dbReference type="GeneID" id="28725645"/>
<evidence type="ECO:0000256" key="4">
    <source>
        <dbReference type="ARBA" id="ARBA00024804"/>
    </source>
</evidence>
<evidence type="ECO:0000256" key="7">
    <source>
        <dbReference type="RuleBase" id="RU362128"/>
    </source>
</evidence>
<evidence type="ECO:0000313" key="10">
    <source>
        <dbReference type="Proteomes" id="UP000243052"/>
    </source>
</evidence>
<dbReference type="GO" id="GO:0043541">
    <property type="term" value="C:UDP-N-acetylglucosamine transferase complex"/>
    <property type="evidence" value="ECO:0007669"/>
    <property type="project" value="TreeGrafter"/>
</dbReference>
<dbReference type="EC" id="2.4.1.141" evidence="2 7"/>
<dbReference type="OrthoDB" id="20273at2759"/>
<evidence type="ECO:0000256" key="2">
    <source>
        <dbReference type="ARBA" id="ARBA00012614"/>
    </source>
</evidence>
<comment type="catalytic activity">
    <reaction evidence="6">
        <text>an N-acetyl-alpha-D-glucosaminyl-diphospho-di-trans,poly-cis-dolichol + UDP-N-acetyl-alpha-D-glucosamine = an N,N'-diacetylchitobiosyl-diphospho-di-trans,poly-cis-dolichol + UDP + H(+)</text>
        <dbReference type="Rhea" id="RHEA:23380"/>
        <dbReference type="Rhea" id="RHEA-COMP:19507"/>
        <dbReference type="Rhea" id="RHEA-COMP:19510"/>
        <dbReference type="ChEBI" id="CHEBI:15378"/>
        <dbReference type="ChEBI" id="CHEBI:57269"/>
        <dbReference type="ChEBI" id="CHEBI:57705"/>
        <dbReference type="ChEBI" id="CHEBI:58223"/>
        <dbReference type="ChEBI" id="CHEBI:58427"/>
        <dbReference type="EC" id="2.4.1.141"/>
    </reaction>
</comment>
<keyword evidence="7" id="KW-0256">Endoplasmic reticulum</keyword>
<dbReference type="PANTHER" id="PTHR47043:SF1">
    <property type="entry name" value="UDP-N-ACETYLGLUCOSAMINE TRANSFERASE SUBUNIT ALG13"/>
    <property type="match status" value="1"/>
</dbReference>
<evidence type="ECO:0000256" key="5">
    <source>
        <dbReference type="ARBA" id="ARBA00032061"/>
    </source>
</evidence>
<dbReference type="PANTHER" id="PTHR47043">
    <property type="entry name" value="UDP-N-ACETYLGLUCOSAMINE TRANSFERASE SUBUNIT ALG13"/>
    <property type="match status" value="1"/>
</dbReference>
<proteinExistence type="inferred from homology"/>
<dbReference type="STRING" id="45286.A0A0X8HVP9"/>
<comment type="function">
    <text evidence="4 7">Involved in protein N-glycosylation. Essential for the second step of the dolichol-linked oligosaccharide pathway.</text>
</comment>
<evidence type="ECO:0000313" key="9">
    <source>
        <dbReference type="EMBL" id="AMD22299.1"/>
    </source>
</evidence>
<evidence type="ECO:0000259" key="8">
    <source>
        <dbReference type="Pfam" id="PF04101"/>
    </source>
</evidence>
<reference evidence="9 10" key="1">
    <citation type="submission" date="2016-01" db="EMBL/GenBank/DDBJ databases">
        <title>Genome sequence of the yeast Holleya sinecauda.</title>
        <authorList>
            <person name="Dietrich F.S."/>
        </authorList>
    </citation>
    <scope>NUCLEOTIDE SEQUENCE [LARGE SCALE GENOMIC DNA]</scope>
    <source>
        <strain evidence="9 10">ATCC 58844</strain>
    </source>
</reference>
<dbReference type="EMBL" id="CP014247">
    <property type="protein sequence ID" value="AMD22299.1"/>
    <property type="molecule type" value="Genomic_DNA"/>
</dbReference>